<evidence type="ECO:0000256" key="1">
    <source>
        <dbReference type="SAM" id="MobiDB-lite"/>
    </source>
</evidence>
<dbReference type="PANTHER" id="PTHR32004">
    <property type="entry name" value="TRNA LIGASE"/>
    <property type="match status" value="1"/>
</dbReference>
<dbReference type="GO" id="GO:0006388">
    <property type="term" value="P:tRNA splicing, via endonucleolytic cleavage and ligation"/>
    <property type="evidence" value="ECO:0007669"/>
    <property type="project" value="InterPro"/>
</dbReference>
<dbReference type="Proteomes" id="UP001172102">
    <property type="component" value="Unassembled WGS sequence"/>
</dbReference>
<feature type="domain" description="tRNA ligase phosphodiesterase" evidence="2">
    <location>
        <begin position="708"/>
        <end position="966"/>
    </location>
</feature>
<dbReference type="GO" id="GO:0003972">
    <property type="term" value="F:RNA ligase (ATP) activity"/>
    <property type="evidence" value="ECO:0007669"/>
    <property type="project" value="InterPro"/>
</dbReference>
<feature type="region of interest" description="Disordered" evidence="1">
    <location>
        <begin position="118"/>
        <end position="140"/>
    </location>
</feature>
<comment type="caution">
    <text evidence="5">The sequence shown here is derived from an EMBL/GenBank/DDBJ whole genome shotgun (WGS) entry which is preliminary data.</text>
</comment>
<dbReference type="SUPFAM" id="SSF52540">
    <property type="entry name" value="P-loop containing nucleoside triphosphate hydrolases"/>
    <property type="match status" value="1"/>
</dbReference>
<dbReference type="FunFam" id="3.40.50.300:FF:001690">
    <property type="entry name" value="tRNA ligase"/>
    <property type="match status" value="1"/>
</dbReference>
<dbReference type="InterPro" id="IPR027417">
    <property type="entry name" value="P-loop_NTPase"/>
</dbReference>
<dbReference type="InterPro" id="IPR019039">
    <property type="entry name" value="T4-Rnl1-like_N"/>
</dbReference>
<evidence type="ECO:0000313" key="5">
    <source>
        <dbReference type="EMBL" id="KAK0715909.1"/>
    </source>
</evidence>
<organism evidence="5 6">
    <name type="scientific">Lasiosphaeris hirsuta</name>
    <dbReference type="NCBI Taxonomy" id="260670"/>
    <lineage>
        <taxon>Eukaryota</taxon>
        <taxon>Fungi</taxon>
        <taxon>Dikarya</taxon>
        <taxon>Ascomycota</taxon>
        <taxon>Pezizomycotina</taxon>
        <taxon>Sordariomycetes</taxon>
        <taxon>Sordariomycetidae</taxon>
        <taxon>Sordariales</taxon>
        <taxon>Lasiosphaeriaceae</taxon>
        <taxon>Lasiosphaeris</taxon>
    </lineage>
</organism>
<dbReference type="AlphaFoldDB" id="A0AA40DTP3"/>
<proteinExistence type="predicted"/>
<name>A0AA40DTP3_9PEZI</name>
<accession>A0AA40DTP3</accession>
<dbReference type="InterPro" id="IPR015966">
    <property type="entry name" value="tRNA_lig_kin_fungi"/>
</dbReference>
<keyword evidence="6" id="KW-1185">Reference proteome</keyword>
<dbReference type="Gene3D" id="3.40.50.300">
    <property type="entry name" value="P-loop containing nucleotide triphosphate hydrolases"/>
    <property type="match status" value="1"/>
</dbReference>
<dbReference type="Pfam" id="PF08303">
    <property type="entry name" value="tRNA_lig_kinase"/>
    <property type="match status" value="1"/>
</dbReference>
<dbReference type="PANTHER" id="PTHR32004:SF1">
    <property type="entry name" value="TRNA LIGASE"/>
    <property type="match status" value="1"/>
</dbReference>
<dbReference type="GO" id="GO:0005524">
    <property type="term" value="F:ATP binding"/>
    <property type="evidence" value="ECO:0007669"/>
    <property type="project" value="InterPro"/>
</dbReference>
<protein>
    <submittedName>
        <fullName evidence="5">Fungal tRNA ligase phosphodiesterase domain-containing protein</fullName>
    </submittedName>
</protein>
<evidence type="ECO:0000313" key="6">
    <source>
        <dbReference type="Proteomes" id="UP001172102"/>
    </source>
</evidence>
<keyword evidence="5" id="KW-0436">Ligase</keyword>
<dbReference type="Pfam" id="PF08302">
    <property type="entry name" value="tRNA_lig_CPD"/>
    <property type="match status" value="1"/>
</dbReference>
<feature type="compositionally biased region" description="Low complexity" evidence="1">
    <location>
        <begin position="766"/>
        <end position="776"/>
    </location>
</feature>
<evidence type="ECO:0000259" key="2">
    <source>
        <dbReference type="Pfam" id="PF08302"/>
    </source>
</evidence>
<feature type="domain" description="tRNA ligase kinase" evidence="3">
    <location>
        <begin position="550"/>
        <end position="705"/>
    </location>
</feature>
<evidence type="ECO:0000259" key="3">
    <source>
        <dbReference type="Pfam" id="PF08303"/>
    </source>
</evidence>
<dbReference type="GO" id="GO:0005634">
    <property type="term" value="C:nucleus"/>
    <property type="evidence" value="ECO:0007669"/>
    <property type="project" value="TreeGrafter"/>
</dbReference>
<gene>
    <name evidence="5" type="ORF">B0H67DRAFT_581961</name>
</gene>
<evidence type="ECO:0000259" key="4">
    <source>
        <dbReference type="Pfam" id="PF09511"/>
    </source>
</evidence>
<sequence>MTVRRGNWKARTSFSLAFTPYFGSLNALRESIKTSPPYHPAKTAASFLNSRFMCRWKLRLHKAPNCNYLPTRRRTKFWPALCQNYYPLSSVQPLWLRGYKFRRPHSTLLIRHTPSRSQIAKISTHPPHPPTQKPIMEDTGSLGSKYVASTDYAKDAAGMEIPHVSQDVQEIADLVRGLEDASKKKGGFSVKKTKYAVEGSSDCIQVDSWRFQDYDYKRPDLPTYARGLFTTRSKHGVPEIVIRGYDKFFNTDEVHETKWENILTRTKGPYELTLKENGCIIFVSGLEDDTLLVCSKHSTGARNDATASHASAGERRLEIQLQRIGKTKQDLARELRKRNATAVAELCDDSFEEHILAYGPDKAGLYLHGININIPEFMTYPSPLVQQFAEDWGFVKTGLIVINDITEVKAFLEEVAETGAHDGRDVEGFVIRCKITHDTEKKAFQDWFFKYKFEEPYLMYRQWRECTKALIMGKQPRYKKHTKITEEYLLYARKRLAADRTLAKLYNQNHGIIKLRNDFLEFKNMRGADAANFEELYGPGAGSDATRDIILVPIATIGCGKTTIALALNHLYGWGHIQNDNITGLKRPPRFTKMLLDELDERPAVFADRNNAQKHERKQLITDVKIQHANARLVALHFVHNDIETIRRVTLARVFDRGDNHQTIQAASDMNKVRGIMEGFIQRFEPLDAEREPDAGFDAVIDLNPASGSRENLEIVVNELHRIYPKFVTAIPSAEAMDEAITAALEGYKPDLRHTIPERGPKNKNSKPQQQQAPAQPKKKKLEYMSVDLPTKDILNALEKTFAATGPEQARFFKQLQGTRRLQPKFHVTLMHRASSKDNPELWDRYTRINDAEGSNSPDGRLGEMEVLLERVVYDDRIMSIVARLVPSAEDANTNPDGSGPARPKWECINKVAHVTVGTRDDSVKPRESNDLLARWLDYGSGPETKIGDLVIEGKPLLKGVIRGVLSR</sequence>
<dbReference type="Pfam" id="PF09511">
    <property type="entry name" value="RNA_lig_T4_1"/>
    <property type="match status" value="1"/>
</dbReference>
<dbReference type="EMBL" id="JAUKUA010000004">
    <property type="protein sequence ID" value="KAK0715909.1"/>
    <property type="molecule type" value="Genomic_DNA"/>
</dbReference>
<feature type="domain" description="T4 RNA ligase 1-like N-terminal" evidence="4">
    <location>
        <begin position="224"/>
        <end position="458"/>
    </location>
</feature>
<feature type="compositionally biased region" description="Basic and acidic residues" evidence="1">
    <location>
        <begin position="748"/>
        <end position="761"/>
    </location>
</feature>
<feature type="region of interest" description="Disordered" evidence="1">
    <location>
        <begin position="748"/>
        <end position="781"/>
    </location>
</feature>
<dbReference type="InterPro" id="IPR015965">
    <property type="entry name" value="tRNA_lig_PDEase"/>
</dbReference>
<reference evidence="5" key="1">
    <citation type="submission" date="2023-06" db="EMBL/GenBank/DDBJ databases">
        <title>Genome-scale phylogeny and comparative genomics of the fungal order Sordariales.</title>
        <authorList>
            <consortium name="Lawrence Berkeley National Laboratory"/>
            <person name="Hensen N."/>
            <person name="Bonometti L."/>
            <person name="Westerberg I."/>
            <person name="Brannstrom I.O."/>
            <person name="Guillou S."/>
            <person name="Cros-Aarteil S."/>
            <person name="Calhoun S."/>
            <person name="Haridas S."/>
            <person name="Kuo A."/>
            <person name="Mondo S."/>
            <person name="Pangilinan J."/>
            <person name="Riley R."/>
            <person name="Labutti K."/>
            <person name="Andreopoulos B."/>
            <person name="Lipzen A."/>
            <person name="Chen C."/>
            <person name="Yanf M."/>
            <person name="Daum C."/>
            <person name="Ng V."/>
            <person name="Clum A."/>
            <person name="Steindorff A."/>
            <person name="Ohm R."/>
            <person name="Martin F."/>
            <person name="Silar P."/>
            <person name="Natvig D."/>
            <person name="Lalanne C."/>
            <person name="Gautier V."/>
            <person name="Ament-Velasquez S.L."/>
            <person name="Kruys A."/>
            <person name="Hutchinson M.I."/>
            <person name="Powell A.J."/>
            <person name="Barry K."/>
            <person name="Miller A.N."/>
            <person name="Grigoriev I.V."/>
            <person name="Debuchy R."/>
            <person name="Gladieux P."/>
            <person name="Thoren M.H."/>
            <person name="Johannesson H."/>
        </authorList>
    </citation>
    <scope>NUCLEOTIDE SEQUENCE</scope>
    <source>
        <strain evidence="5">SMH4607-1</strain>
    </source>
</reference>